<evidence type="ECO:0000313" key="3">
    <source>
        <dbReference type="EMBL" id="PVY62486.1"/>
    </source>
</evidence>
<dbReference type="STRING" id="1231391.GCA_000308195_02567"/>
<gene>
    <name evidence="3" type="ORF">C7440_1980</name>
</gene>
<dbReference type="PANTHER" id="PTHR43476:SF3">
    <property type="entry name" value="FAD-BINDING MONOOXYGENASE"/>
    <property type="match status" value="1"/>
</dbReference>
<dbReference type="Gene3D" id="3.50.50.60">
    <property type="entry name" value="FAD/NAD(P)-binding domain"/>
    <property type="match status" value="1"/>
</dbReference>
<dbReference type="Pfam" id="PF01494">
    <property type="entry name" value="FAD_binding_3"/>
    <property type="match status" value="1"/>
</dbReference>
<dbReference type="PRINTS" id="PR00420">
    <property type="entry name" value="RNGMNOXGNASE"/>
</dbReference>
<dbReference type="GO" id="GO:0008688">
    <property type="term" value="F:3-(3-hydroxyphenyl)propionate hydroxylase activity"/>
    <property type="evidence" value="ECO:0007669"/>
    <property type="project" value="TreeGrafter"/>
</dbReference>
<dbReference type="InterPro" id="IPR050631">
    <property type="entry name" value="PheA/TfdB_FAD_monoxygenase"/>
</dbReference>
<feature type="domain" description="FAD-binding" evidence="2">
    <location>
        <begin position="5"/>
        <end position="347"/>
    </location>
</feature>
<dbReference type="SUPFAM" id="SSF51905">
    <property type="entry name" value="FAD/NAD(P)-binding domain"/>
    <property type="match status" value="1"/>
</dbReference>
<dbReference type="RefSeq" id="WP_165832522.1">
    <property type="nucleotide sequence ID" value="NZ_JACCEX010000002.1"/>
</dbReference>
<evidence type="ECO:0000256" key="1">
    <source>
        <dbReference type="ARBA" id="ARBA00023002"/>
    </source>
</evidence>
<evidence type="ECO:0000313" key="4">
    <source>
        <dbReference type="Proteomes" id="UP000246145"/>
    </source>
</evidence>
<reference evidence="3 4" key="1">
    <citation type="submission" date="2018-04" db="EMBL/GenBank/DDBJ databases">
        <title>Genomic Encyclopedia of Type Strains, Phase IV (KMG-IV): sequencing the most valuable type-strain genomes for metagenomic binning, comparative biology and taxonomic classification.</title>
        <authorList>
            <person name="Goeker M."/>
        </authorList>
    </citation>
    <scope>NUCLEOTIDE SEQUENCE [LARGE SCALE GENOMIC DNA]</scope>
    <source>
        <strain evidence="3 4">DSM 10065</strain>
    </source>
</reference>
<sequence>MEKIYDVAVVGMGPVGAVLTALLGKYELDVINIEKDREVFPLPRAAHIDHTGLRTIQETGCLDEILAEVIRNTRLDLLNADLELLRRIPADQRSVSGLPTSVYFYQPEFDRTLRKTAASFPSVTARTGVCMTAIEQHADQGLVKLEVVNEAGAHETITARWVVGCDGARSPTRELSGITLSSLDFDEQWLVIDLKVDAQKHRLPADHVIEVCDPKRPYLTTPIAKDRQRFEFMLLEGEDHATMLKHETIAGLLARWIPEEAYTIDRAAVYTFHGIIADEWRKERVLIAGDAAHQTPPFLGQGMCTGIRDAANLAWKLHRVVRGLCGDAILDTYQSERAPHAAKVIKAAIRIGKVICELDPERAAERDRLLLANDKGSQDNLLFSLPPLEEGPLVRKGGGNLFVQPRLHERYLDDIVGSRFLIVAKSEAAVGHSAQWWQTEMDAHVAMASELDSPELERWFKQNPCQVVVVRPDRYVLGTSDLLDTITEEVGNVLACKAVTA</sequence>
<evidence type="ECO:0000259" key="2">
    <source>
        <dbReference type="Pfam" id="PF01494"/>
    </source>
</evidence>
<organism evidence="3 4">
    <name type="scientific">Pusillimonas noertemannii</name>
    <dbReference type="NCBI Taxonomy" id="305977"/>
    <lineage>
        <taxon>Bacteria</taxon>
        <taxon>Pseudomonadati</taxon>
        <taxon>Pseudomonadota</taxon>
        <taxon>Betaproteobacteria</taxon>
        <taxon>Burkholderiales</taxon>
        <taxon>Alcaligenaceae</taxon>
        <taxon>Pusillimonas</taxon>
    </lineage>
</organism>
<dbReference type="InterPro" id="IPR036188">
    <property type="entry name" value="FAD/NAD-bd_sf"/>
</dbReference>
<proteinExistence type="predicted"/>
<dbReference type="AlphaFoldDB" id="A0A2U1CN91"/>
<comment type="caution">
    <text evidence="3">The sequence shown here is derived from an EMBL/GenBank/DDBJ whole genome shotgun (WGS) entry which is preliminary data.</text>
</comment>
<protein>
    <submittedName>
        <fullName evidence="3">3-(3-hydroxy-phenyl)propionate hydroxylase</fullName>
    </submittedName>
</protein>
<dbReference type="NCBIfam" id="NF004829">
    <property type="entry name" value="PRK06183.1-3"/>
    <property type="match status" value="1"/>
</dbReference>
<dbReference type="GO" id="GO:0071949">
    <property type="term" value="F:FAD binding"/>
    <property type="evidence" value="ECO:0007669"/>
    <property type="project" value="InterPro"/>
</dbReference>
<dbReference type="InterPro" id="IPR002938">
    <property type="entry name" value="FAD-bd"/>
</dbReference>
<dbReference type="PANTHER" id="PTHR43476">
    <property type="entry name" value="3-(3-HYDROXY-PHENYL)PROPIONATE/3-HYDROXYCINNAMIC ACID HYDROXYLASE"/>
    <property type="match status" value="1"/>
</dbReference>
<accession>A0A2U1CN91</accession>
<dbReference type="Proteomes" id="UP000246145">
    <property type="component" value="Unassembled WGS sequence"/>
</dbReference>
<keyword evidence="1" id="KW-0560">Oxidoreductase</keyword>
<dbReference type="Gene3D" id="3.30.70.2450">
    <property type="match status" value="1"/>
</dbReference>
<keyword evidence="4" id="KW-1185">Reference proteome</keyword>
<dbReference type="EMBL" id="QEKO01000002">
    <property type="protein sequence ID" value="PVY62486.1"/>
    <property type="molecule type" value="Genomic_DNA"/>
</dbReference>
<dbReference type="GO" id="GO:0019622">
    <property type="term" value="P:3-(3-hydroxy)phenylpropionate catabolic process"/>
    <property type="evidence" value="ECO:0007669"/>
    <property type="project" value="TreeGrafter"/>
</dbReference>
<name>A0A2U1CN91_9BURK</name>